<sequence length="70" mass="7617">MIDDIFEFIFELLLELIPNAVWKILLSVVGIAMTVVGATKITESTRLGAALIVVGTFLFVGSLISLYRSS</sequence>
<reference evidence="2 3" key="1">
    <citation type="submission" date="2016-10" db="EMBL/GenBank/DDBJ databases">
        <authorList>
            <person name="Varghese N."/>
            <person name="Submissions S."/>
        </authorList>
    </citation>
    <scope>NUCLEOTIDE SEQUENCE [LARGE SCALE GENOMIC DNA]</scope>
    <source>
        <strain evidence="2 3">CGMCC 1.6377</strain>
    </source>
</reference>
<dbReference type="AlphaFoldDB" id="A0A1I3ALL6"/>
<gene>
    <name evidence="2" type="ORF">SAMN04488066_106115</name>
</gene>
<keyword evidence="1" id="KW-0812">Transmembrane</keyword>
<evidence type="ECO:0000256" key="1">
    <source>
        <dbReference type="SAM" id="Phobius"/>
    </source>
</evidence>
<dbReference type="EMBL" id="FOPZ01000006">
    <property type="protein sequence ID" value="SFH50947.1"/>
    <property type="molecule type" value="Genomic_DNA"/>
</dbReference>
<feature type="transmembrane region" description="Helical" evidence="1">
    <location>
        <begin position="20"/>
        <end position="38"/>
    </location>
</feature>
<feature type="transmembrane region" description="Helical" evidence="1">
    <location>
        <begin position="47"/>
        <end position="67"/>
    </location>
</feature>
<organism evidence="2 3">
    <name type="scientific">Halorubrum aquaticum</name>
    <dbReference type="NCBI Taxonomy" id="387340"/>
    <lineage>
        <taxon>Archaea</taxon>
        <taxon>Methanobacteriati</taxon>
        <taxon>Methanobacteriota</taxon>
        <taxon>Stenosarchaea group</taxon>
        <taxon>Halobacteria</taxon>
        <taxon>Halobacteriales</taxon>
        <taxon>Haloferacaceae</taxon>
        <taxon>Halorubrum</taxon>
    </lineage>
</organism>
<keyword evidence="1" id="KW-0472">Membrane</keyword>
<keyword evidence="3" id="KW-1185">Reference proteome</keyword>
<dbReference type="Proteomes" id="UP000323537">
    <property type="component" value="Unassembled WGS sequence"/>
</dbReference>
<protein>
    <submittedName>
        <fullName evidence="2">Uncharacterized protein</fullName>
    </submittedName>
</protein>
<keyword evidence="1" id="KW-1133">Transmembrane helix</keyword>
<evidence type="ECO:0000313" key="2">
    <source>
        <dbReference type="EMBL" id="SFH50947.1"/>
    </source>
</evidence>
<evidence type="ECO:0000313" key="3">
    <source>
        <dbReference type="Proteomes" id="UP000323537"/>
    </source>
</evidence>
<name>A0A1I3ALL6_9EURY</name>
<proteinExistence type="predicted"/>
<accession>A0A1I3ALL6</accession>